<feature type="region of interest" description="Disordered" evidence="1">
    <location>
        <begin position="429"/>
        <end position="453"/>
    </location>
</feature>
<comment type="caution">
    <text evidence="3">The sequence shown here is derived from an EMBL/GenBank/DDBJ whole genome shotgun (WGS) entry which is preliminary data.</text>
</comment>
<evidence type="ECO:0000256" key="2">
    <source>
        <dbReference type="SAM" id="Phobius"/>
    </source>
</evidence>
<reference evidence="3" key="1">
    <citation type="submission" date="2020-06" db="EMBL/GenBank/DDBJ databases">
        <authorList>
            <consortium name="Plant Systems Biology data submission"/>
        </authorList>
    </citation>
    <scope>NUCLEOTIDE SEQUENCE</scope>
    <source>
        <strain evidence="3">D6</strain>
    </source>
</reference>
<feature type="transmembrane region" description="Helical" evidence="2">
    <location>
        <begin position="9"/>
        <end position="26"/>
    </location>
</feature>
<gene>
    <name evidence="3" type="ORF">SEMRO_377_G130060.1</name>
</gene>
<dbReference type="OrthoDB" id="524569at2759"/>
<protein>
    <submittedName>
        <fullName evidence="3">Uncharacterized protein</fullName>
    </submittedName>
</protein>
<keyword evidence="2" id="KW-0812">Transmembrane</keyword>
<evidence type="ECO:0000313" key="3">
    <source>
        <dbReference type="EMBL" id="CAB9509162.1"/>
    </source>
</evidence>
<dbReference type="Proteomes" id="UP001153069">
    <property type="component" value="Unassembled WGS sequence"/>
</dbReference>
<keyword evidence="2" id="KW-1133">Transmembrane helix</keyword>
<sequence length="471" mass="53869">MQTAVKPRFAFAATLIMVSWLGYWRVNSRILLQVSEDLRTSSLDEPLSPEDQEFLGNTPNTTTHGQLLFIEEVAPNTTLAPPETTIPPAVTIPKDLTADLPPWLQEYAQWHRQQRARINEHNWKSKRNNYLIVTARRGQQAGGLTDRLKPLPHFLKLAAKTNRILLIYWNKPFSLEHYLLPPDGGLDWRVPFYMVEEIVVKSRITARQEDIRSKAHNKRFQIVATGMQAPDYGQDWYDATPLEGDELPQYNRIAIFRHMWYWAFTPSPPIAQRVKDNFDRLGLVPGEYASAHIRAVYAVKERPEWKYIHMAQHAMNCISMLRPGGPFFVASDTAFVVQEAIKYGRRKNVTVVATTNNGAYQKQPLHLDMYNASDLSLVPEDFYDAFVDLYLLGGTRCVTHGHGSFGHWGYLLGYNSTCEIRQVKGPKCEWTDPPSNATMGVHSASSASEKKHSRPLFRRPMAYDSIYSFSQ</sequence>
<dbReference type="AlphaFoldDB" id="A0A9N8DUC1"/>
<accession>A0A9N8DUC1</accession>
<dbReference type="EMBL" id="CAICTM010000376">
    <property type="protein sequence ID" value="CAB9509162.1"/>
    <property type="molecule type" value="Genomic_DNA"/>
</dbReference>
<keyword evidence="4" id="KW-1185">Reference proteome</keyword>
<name>A0A9N8DUC1_9STRA</name>
<organism evidence="3 4">
    <name type="scientific">Seminavis robusta</name>
    <dbReference type="NCBI Taxonomy" id="568900"/>
    <lineage>
        <taxon>Eukaryota</taxon>
        <taxon>Sar</taxon>
        <taxon>Stramenopiles</taxon>
        <taxon>Ochrophyta</taxon>
        <taxon>Bacillariophyta</taxon>
        <taxon>Bacillariophyceae</taxon>
        <taxon>Bacillariophycidae</taxon>
        <taxon>Naviculales</taxon>
        <taxon>Naviculaceae</taxon>
        <taxon>Seminavis</taxon>
    </lineage>
</organism>
<evidence type="ECO:0000256" key="1">
    <source>
        <dbReference type="SAM" id="MobiDB-lite"/>
    </source>
</evidence>
<evidence type="ECO:0000313" key="4">
    <source>
        <dbReference type="Proteomes" id="UP001153069"/>
    </source>
</evidence>
<proteinExistence type="predicted"/>
<keyword evidence="2" id="KW-0472">Membrane</keyword>